<proteinExistence type="predicted"/>
<accession>A0A811PW60</accession>
<feature type="transmembrane region" description="Helical" evidence="1">
    <location>
        <begin position="101"/>
        <end position="123"/>
    </location>
</feature>
<dbReference type="OrthoDB" id="689631at2759"/>
<dbReference type="AlphaFoldDB" id="A0A811PW60"/>
<gene>
    <name evidence="2" type="ORF">NCGR_LOCUS31137</name>
</gene>
<feature type="transmembrane region" description="Helical" evidence="1">
    <location>
        <begin position="30"/>
        <end position="51"/>
    </location>
</feature>
<evidence type="ECO:0000256" key="1">
    <source>
        <dbReference type="SAM" id="Phobius"/>
    </source>
</evidence>
<keyword evidence="1" id="KW-0812">Transmembrane</keyword>
<evidence type="ECO:0000313" key="3">
    <source>
        <dbReference type="Proteomes" id="UP000604825"/>
    </source>
</evidence>
<feature type="transmembrane region" description="Helical" evidence="1">
    <location>
        <begin position="72"/>
        <end position="95"/>
    </location>
</feature>
<name>A0A811PW60_9POAL</name>
<protein>
    <submittedName>
        <fullName evidence="2">Uncharacterized protein</fullName>
    </submittedName>
</protein>
<keyword evidence="1" id="KW-1133">Transmembrane helix</keyword>
<sequence>MNTPGSRAMAIGFTVMLLSVSVGIHSGAGAFGLLLSFTGVLAGANLVTVGVRMADHRVPTVLVVFEFDGARALAALMRRNIVVVGLVMASCAFTAVSGEAGPVLCFAMLALLLLAVSLINIGARGE</sequence>
<dbReference type="EMBL" id="CAJGYO010000007">
    <property type="protein sequence ID" value="CAD6246902.1"/>
    <property type="molecule type" value="Genomic_DNA"/>
</dbReference>
<comment type="caution">
    <text evidence="2">The sequence shown here is derived from an EMBL/GenBank/DDBJ whole genome shotgun (WGS) entry which is preliminary data.</text>
</comment>
<keyword evidence="3" id="KW-1185">Reference proteome</keyword>
<dbReference type="Proteomes" id="UP000604825">
    <property type="component" value="Unassembled WGS sequence"/>
</dbReference>
<feature type="transmembrane region" description="Helical" evidence="1">
    <location>
        <begin position="7"/>
        <end position="24"/>
    </location>
</feature>
<evidence type="ECO:0000313" key="2">
    <source>
        <dbReference type="EMBL" id="CAD6246902.1"/>
    </source>
</evidence>
<keyword evidence="1" id="KW-0472">Membrane</keyword>
<reference evidence="2" key="1">
    <citation type="submission" date="2020-10" db="EMBL/GenBank/DDBJ databases">
        <authorList>
            <person name="Han B."/>
            <person name="Lu T."/>
            <person name="Zhao Q."/>
            <person name="Huang X."/>
            <person name="Zhao Y."/>
        </authorList>
    </citation>
    <scope>NUCLEOTIDE SEQUENCE</scope>
</reference>
<organism evidence="2 3">
    <name type="scientific">Miscanthus lutarioriparius</name>
    <dbReference type="NCBI Taxonomy" id="422564"/>
    <lineage>
        <taxon>Eukaryota</taxon>
        <taxon>Viridiplantae</taxon>
        <taxon>Streptophyta</taxon>
        <taxon>Embryophyta</taxon>
        <taxon>Tracheophyta</taxon>
        <taxon>Spermatophyta</taxon>
        <taxon>Magnoliopsida</taxon>
        <taxon>Liliopsida</taxon>
        <taxon>Poales</taxon>
        <taxon>Poaceae</taxon>
        <taxon>PACMAD clade</taxon>
        <taxon>Panicoideae</taxon>
        <taxon>Andropogonodae</taxon>
        <taxon>Andropogoneae</taxon>
        <taxon>Saccharinae</taxon>
        <taxon>Miscanthus</taxon>
    </lineage>
</organism>